<dbReference type="OrthoDB" id="5571888at2759"/>
<comment type="caution">
    <text evidence="2">The sequence shown here is derived from an EMBL/GenBank/DDBJ whole genome shotgun (WGS) entry which is preliminary data.</text>
</comment>
<evidence type="ECO:0000313" key="3">
    <source>
        <dbReference type="Proteomes" id="UP000434172"/>
    </source>
</evidence>
<dbReference type="Pfam" id="PF26639">
    <property type="entry name" value="Het-6_barrel"/>
    <property type="match status" value="1"/>
</dbReference>
<gene>
    <name evidence="2" type="ORF">GQ607_003431</name>
</gene>
<evidence type="ECO:0000259" key="1">
    <source>
        <dbReference type="Pfam" id="PF06985"/>
    </source>
</evidence>
<dbReference type="EMBL" id="WOWK01000012">
    <property type="protein sequence ID" value="KAF0329482.1"/>
    <property type="molecule type" value="Genomic_DNA"/>
</dbReference>
<sequence>MFYQDLPIEIGEFRVLSVHPASSRDSLVITDLYVERFQDRQGNYDALSYTWGDLSSTEVIVFNGTETSVTRNLRLALQNLRHRSQDQDEPARLWVDSICINQANTTERNIQVAQMGKIYSQARHVAIWLGDASETSHVAMQLLNDCDGLSGDIDIIGRVIGDEAGGRALTELLRRRYWSRMWVFQEIVLSRSATVCCGNLSAKWDVFRRLDWISGRPSLWTGLRIRSGWVLALRRAFFGIAQFCIPREDAVDMKNVLQPTRNLHATDPRDKLYALLGVCNSASFPPPDYSKIARDVYVDFTRSFIRQDNDLSILLTAGLWNSENGKDIGLPSWAPDFRGMKGMDVRYLAASYLGYFSASTGQRLNPEALLRDPDSNVLVADGVILDAVKRTVTLGVGEEKRSRAFKRIDPQSMGSHPAGSSQLQAFFETMIFDNITLHRGVTAKENVRQLAVGFLQEINTFYHEHEVHHKMTTEDFEKLEVLQSDLFKSAVEEYQRLEVTDPEELHWRREEYTLRTEEVTNGSLTKIFSTESDYVGRGLTSIEDGDLVAILFGCKLPVILRKCVEQPAYELISPCYVSGIINGEAIVDLNFGDFAEGDHASVLRAERLRLV</sequence>
<feature type="domain" description="Heterokaryon incompatibility" evidence="1">
    <location>
        <begin position="44"/>
        <end position="186"/>
    </location>
</feature>
<dbReference type="Proteomes" id="UP000434172">
    <property type="component" value="Unassembled WGS sequence"/>
</dbReference>
<dbReference type="InterPro" id="IPR010730">
    <property type="entry name" value="HET"/>
</dbReference>
<dbReference type="AlphaFoldDB" id="A0A8H3ZVP0"/>
<evidence type="ECO:0000313" key="2">
    <source>
        <dbReference type="EMBL" id="KAF0329482.1"/>
    </source>
</evidence>
<proteinExistence type="predicted"/>
<dbReference type="PANTHER" id="PTHR24148">
    <property type="entry name" value="ANKYRIN REPEAT DOMAIN-CONTAINING PROTEIN 39 HOMOLOG-RELATED"/>
    <property type="match status" value="1"/>
</dbReference>
<keyword evidence="3" id="KW-1185">Reference proteome</keyword>
<dbReference type="PANTHER" id="PTHR24148:SF82">
    <property type="entry name" value="HETEROKARYON INCOMPATIBILITY DOMAIN-CONTAINING PROTEIN"/>
    <property type="match status" value="1"/>
</dbReference>
<reference evidence="2 3" key="1">
    <citation type="submission" date="2019-12" db="EMBL/GenBank/DDBJ databases">
        <title>A genome sequence resource for the geographically widespread anthracnose pathogen Colletotrichum asianum.</title>
        <authorList>
            <person name="Meng Y."/>
        </authorList>
    </citation>
    <scope>NUCLEOTIDE SEQUENCE [LARGE SCALE GENOMIC DNA]</scope>
    <source>
        <strain evidence="2 3">ICMP 18580</strain>
    </source>
</reference>
<dbReference type="InterPro" id="IPR052895">
    <property type="entry name" value="HetReg/Transcr_Mod"/>
</dbReference>
<name>A0A8H3ZVP0_9PEZI</name>
<organism evidence="2 3">
    <name type="scientific">Colletotrichum asianum</name>
    <dbReference type="NCBI Taxonomy" id="702518"/>
    <lineage>
        <taxon>Eukaryota</taxon>
        <taxon>Fungi</taxon>
        <taxon>Dikarya</taxon>
        <taxon>Ascomycota</taxon>
        <taxon>Pezizomycotina</taxon>
        <taxon>Sordariomycetes</taxon>
        <taxon>Hypocreomycetidae</taxon>
        <taxon>Glomerellales</taxon>
        <taxon>Glomerellaceae</taxon>
        <taxon>Colletotrichum</taxon>
        <taxon>Colletotrichum gloeosporioides species complex</taxon>
    </lineage>
</organism>
<accession>A0A8H3ZVP0</accession>
<protein>
    <submittedName>
        <fullName evidence="2">HET domain-containing protein</fullName>
    </submittedName>
</protein>
<dbReference type="Pfam" id="PF06985">
    <property type="entry name" value="HET"/>
    <property type="match status" value="1"/>
</dbReference>